<reference evidence="1" key="1">
    <citation type="submission" date="2014-11" db="EMBL/GenBank/DDBJ databases">
        <authorList>
            <person name="Amaro Gonzalez C."/>
        </authorList>
    </citation>
    <scope>NUCLEOTIDE SEQUENCE</scope>
</reference>
<organism evidence="1">
    <name type="scientific">Anguilla anguilla</name>
    <name type="common">European freshwater eel</name>
    <name type="synonym">Muraena anguilla</name>
    <dbReference type="NCBI Taxonomy" id="7936"/>
    <lineage>
        <taxon>Eukaryota</taxon>
        <taxon>Metazoa</taxon>
        <taxon>Chordata</taxon>
        <taxon>Craniata</taxon>
        <taxon>Vertebrata</taxon>
        <taxon>Euteleostomi</taxon>
        <taxon>Actinopterygii</taxon>
        <taxon>Neopterygii</taxon>
        <taxon>Teleostei</taxon>
        <taxon>Anguilliformes</taxon>
        <taxon>Anguillidae</taxon>
        <taxon>Anguilla</taxon>
    </lineage>
</organism>
<dbReference type="EMBL" id="GBXM01090142">
    <property type="protein sequence ID" value="JAH18435.1"/>
    <property type="molecule type" value="Transcribed_RNA"/>
</dbReference>
<evidence type="ECO:0000313" key="1">
    <source>
        <dbReference type="EMBL" id="JAH18435.1"/>
    </source>
</evidence>
<dbReference type="AlphaFoldDB" id="A0A0E9QQC4"/>
<sequence>MVKNIFRAHFDVLSVRILQILCSTLVQLSLSSASCLMT</sequence>
<accession>A0A0E9QQC4</accession>
<reference evidence="1" key="2">
    <citation type="journal article" date="2015" name="Fish Shellfish Immunol.">
        <title>Early steps in the European eel (Anguilla anguilla)-Vibrio vulnificus interaction in the gills: Role of the RtxA13 toxin.</title>
        <authorList>
            <person name="Callol A."/>
            <person name="Pajuelo D."/>
            <person name="Ebbesson L."/>
            <person name="Teles M."/>
            <person name="MacKenzie S."/>
            <person name="Amaro C."/>
        </authorList>
    </citation>
    <scope>NUCLEOTIDE SEQUENCE</scope>
</reference>
<dbReference type="PROSITE" id="PS51257">
    <property type="entry name" value="PROKAR_LIPOPROTEIN"/>
    <property type="match status" value="1"/>
</dbReference>
<proteinExistence type="predicted"/>
<name>A0A0E9QQC4_ANGAN</name>
<protein>
    <submittedName>
        <fullName evidence="1">Uncharacterized protein</fullName>
    </submittedName>
</protein>